<keyword evidence="4" id="KW-1185">Reference proteome</keyword>
<protein>
    <submittedName>
        <fullName evidence="3">CheF family chemotaxis protein</fullName>
    </submittedName>
</protein>
<sequence length="706" mass="75829">MSDWPPLDRTLDPGAFYSLYRGALAAESVQRRLGRCYTVLLAGRLGLRPDEIVHCHEGWIDWGRGELRVPALDPCACPTCWASARARQATGDERPLETVLRTEQWSPHAEAGARTVAFGWSERITAVLATFFDYVDHLDGDVTTVRELVTETAAAAEGIDPDGLTPQVLRATGGRFLAEAGFDATSVRNMLGLDEREPAEAFVRYAGQRTSAAVYSAFDRGAVGPEVPPAEPARTFPIVCDPAPFSREPFDAADYGPDARFERAKNEAGRRVRNPRPDHVPDGFDYDPDEHETAEQADPEGGQYSRSAGADAKDMAALRDWVRRKDASLRPESESADGDEPVAPTVDGDWSGAADPGEGPPAEPTPLDTAADGASAESAARAPAGGVGAGEDARSAEPTTVEEAVTQPLVARVGTHFVTPGVAEGHPVEGQVVLGQNELLLVSPATGGDLTGDGVAFDLLSLDSVVDVIPDVDEATDVPFDSALGVVVRRGDDHEVAVVELDPGRKWDFWLALFRNALHVSRMSVTHPARVGGRVTDESATPGMLYLDRDRVRFTPLGSDATILSVDLDDVLHVERTKQSVDGERRPALAVQQFVDGEAVTSLVGSDSTRTLALFERFVRRDYQDRLDEARALAIPDREKEVLVALYSIGEGVDLSAAFAREEEVLRSQLASLDEKGLVTGTDPDDTGLTATGRLVVGDRLEAVND</sequence>
<dbReference type="GO" id="GO:0006310">
    <property type="term" value="P:DNA recombination"/>
    <property type="evidence" value="ECO:0007669"/>
    <property type="project" value="UniProtKB-KW"/>
</dbReference>
<dbReference type="SUPFAM" id="SSF56349">
    <property type="entry name" value="DNA breaking-rejoining enzymes"/>
    <property type="match status" value="1"/>
</dbReference>
<dbReference type="GeneID" id="78821618"/>
<evidence type="ECO:0000313" key="4">
    <source>
        <dbReference type="Proteomes" id="UP001596432"/>
    </source>
</evidence>
<dbReference type="PANTHER" id="PTHR42201:SF1">
    <property type="entry name" value="TAXIS PROTEIN"/>
    <property type="match status" value="1"/>
</dbReference>
<keyword evidence="1" id="KW-0233">DNA recombination</keyword>
<feature type="compositionally biased region" description="Basic and acidic residues" evidence="2">
    <location>
        <begin position="263"/>
        <end position="282"/>
    </location>
</feature>
<feature type="compositionally biased region" description="Low complexity" evidence="2">
    <location>
        <begin position="370"/>
        <end position="384"/>
    </location>
</feature>
<dbReference type="InterPro" id="IPR007381">
    <property type="entry name" value="CheF1/F2"/>
</dbReference>
<name>A0ABD5Y4R5_9EURY</name>
<feature type="region of interest" description="Disordered" evidence="2">
    <location>
        <begin position="263"/>
        <end position="312"/>
    </location>
</feature>
<dbReference type="Gene3D" id="1.10.443.10">
    <property type="entry name" value="Intergrase catalytic core"/>
    <property type="match status" value="1"/>
</dbReference>
<dbReference type="EMBL" id="JBHTAS010000001">
    <property type="protein sequence ID" value="MFC7141306.1"/>
    <property type="molecule type" value="Genomic_DNA"/>
</dbReference>
<dbReference type="Proteomes" id="UP001596432">
    <property type="component" value="Unassembled WGS sequence"/>
</dbReference>
<dbReference type="InterPro" id="IPR011010">
    <property type="entry name" value="DNA_brk_join_enz"/>
</dbReference>
<feature type="compositionally biased region" description="Acidic residues" evidence="2">
    <location>
        <begin position="284"/>
        <end position="298"/>
    </location>
</feature>
<evidence type="ECO:0000313" key="3">
    <source>
        <dbReference type="EMBL" id="MFC7141306.1"/>
    </source>
</evidence>
<feature type="region of interest" description="Disordered" evidence="2">
    <location>
        <begin position="327"/>
        <end position="401"/>
    </location>
</feature>
<comment type="caution">
    <text evidence="3">The sequence shown here is derived from an EMBL/GenBank/DDBJ whole genome shotgun (WGS) entry which is preliminary data.</text>
</comment>
<dbReference type="AlphaFoldDB" id="A0ABD5Y4R5"/>
<gene>
    <name evidence="3" type="ORF">ACFQMA_15890</name>
</gene>
<dbReference type="Pfam" id="PF04283">
    <property type="entry name" value="CheF-arch"/>
    <property type="match status" value="1"/>
</dbReference>
<dbReference type="InterPro" id="IPR013762">
    <property type="entry name" value="Integrase-like_cat_sf"/>
</dbReference>
<organism evidence="3 4">
    <name type="scientific">Halosimplex aquaticum</name>
    <dbReference type="NCBI Taxonomy" id="3026162"/>
    <lineage>
        <taxon>Archaea</taxon>
        <taxon>Methanobacteriati</taxon>
        <taxon>Methanobacteriota</taxon>
        <taxon>Stenosarchaea group</taxon>
        <taxon>Halobacteria</taxon>
        <taxon>Halobacteriales</taxon>
        <taxon>Haloarculaceae</taxon>
        <taxon>Halosimplex</taxon>
    </lineage>
</organism>
<proteinExistence type="predicted"/>
<dbReference type="PANTHER" id="PTHR42201">
    <property type="entry name" value="TAXIS PROTEIN"/>
    <property type="match status" value="1"/>
</dbReference>
<accession>A0ABD5Y4R5</accession>
<reference evidence="3 4" key="1">
    <citation type="journal article" date="2019" name="Int. J. Syst. Evol. Microbiol.">
        <title>The Global Catalogue of Microorganisms (GCM) 10K type strain sequencing project: providing services to taxonomists for standard genome sequencing and annotation.</title>
        <authorList>
            <consortium name="The Broad Institute Genomics Platform"/>
            <consortium name="The Broad Institute Genome Sequencing Center for Infectious Disease"/>
            <person name="Wu L."/>
            <person name="Ma J."/>
        </authorList>
    </citation>
    <scope>NUCLEOTIDE SEQUENCE [LARGE SCALE GENOMIC DNA]</scope>
    <source>
        <strain evidence="3 4">XZYJT29</strain>
    </source>
</reference>
<evidence type="ECO:0000256" key="1">
    <source>
        <dbReference type="ARBA" id="ARBA00023172"/>
    </source>
</evidence>
<evidence type="ECO:0000256" key="2">
    <source>
        <dbReference type="SAM" id="MobiDB-lite"/>
    </source>
</evidence>
<dbReference type="RefSeq" id="WP_274322392.1">
    <property type="nucleotide sequence ID" value="NZ_CP118158.1"/>
</dbReference>